<evidence type="ECO:0000259" key="5">
    <source>
        <dbReference type="Pfam" id="PF13657"/>
    </source>
</evidence>
<keyword evidence="3" id="KW-0418">Kinase</keyword>
<dbReference type="Pfam" id="PF07804">
    <property type="entry name" value="HipA_C"/>
    <property type="match status" value="1"/>
</dbReference>
<dbReference type="InterPro" id="IPR017508">
    <property type="entry name" value="HipA_N1"/>
</dbReference>
<evidence type="ECO:0000256" key="2">
    <source>
        <dbReference type="ARBA" id="ARBA00022679"/>
    </source>
</evidence>
<dbReference type="AlphaFoldDB" id="A0A9E8HIG6"/>
<reference evidence="6" key="1">
    <citation type="submission" date="2022-07" db="EMBL/GenBank/DDBJ databases">
        <title>Alkalimarinus sp. nov., isolated from gut of a Alitta virens.</title>
        <authorList>
            <person name="Yang A.I."/>
            <person name="Shin N.-R."/>
        </authorList>
    </citation>
    <scope>NUCLEOTIDE SEQUENCE</scope>
    <source>
        <strain evidence="6">FA028</strain>
    </source>
</reference>
<protein>
    <submittedName>
        <fullName evidence="6">Type II toxin-antitoxin system HipA family toxin</fullName>
    </submittedName>
</protein>
<dbReference type="GO" id="GO:0005829">
    <property type="term" value="C:cytosol"/>
    <property type="evidence" value="ECO:0007669"/>
    <property type="project" value="TreeGrafter"/>
</dbReference>
<dbReference type="Gene3D" id="1.10.1070.20">
    <property type="match status" value="1"/>
</dbReference>
<dbReference type="Proteomes" id="UP001164472">
    <property type="component" value="Chromosome"/>
</dbReference>
<evidence type="ECO:0000256" key="1">
    <source>
        <dbReference type="ARBA" id="ARBA00010164"/>
    </source>
</evidence>
<name>A0A9E8HIG6_9ALTE</name>
<dbReference type="InterPro" id="IPR052028">
    <property type="entry name" value="HipA_Ser/Thr_kinase"/>
</dbReference>
<organism evidence="6 7">
    <name type="scientific">Alkalimarinus sediminis</name>
    <dbReference type="NCBI Taxonomy" id="1632866"/>
    <lineage>
        <taxon>Bacteria</taxon>
        <taxon>Pseudomonadati</taxon>
        <taxon>Pseudomonadota</taxon>
        <taxon>Gammaproteobacteria</taxon>
        <taxon>Alteromonadales</taxon>
        <taxon>Alteromonadaceae</taxon>
        <taxon>Alkalimarinus</taxon>
    </lineage>
</organism>
<dbReference type="RefSeq" id="WP_251812373.1">
    <property type="nucleotide sequence ID" value="NZ_CP101527.1"/>
</dbReference>
<evidence type="ECO:0000256" key="3">
    <source>
        <dbReference type="ARBA" id="ARBA00022777"/>
    </source>
</evidence>
<dbReference type="NCBIfam" id="TIGR03071">
    <property type="entry name" value="couple_hipA"/>
    <property type="match status" value="1"/>
</dbReference>
<feature type="domain" description="HipA-like C-terminal" evidence="4">
    <location>
        <begin position="138"/>
        <end position="374"/>
    </location>
</feature>
<comment type="similarity">
    <text evidence="1">Belongs to the HipA Ser/Thr kinase family.</text>
</comment>
<dbReference type="PANTHER" id="PTHR37419:SF1">
    <property type="entry name" value="SERINE_THREONINE-PROTEIN KINASE TOXIN HIPA"/>
    <property type="match status" value="1"/>
</dbReference>
<gene>
    <name evidence="6" type="ORF">NNL22_18390</name>
</gene>
<dbReference type="KEGG" id="asem:NNL22_18390"/>
<keyword evidence="2" id="KW-0808">Transferase</keyword>
<sequence length="411" mass="45608">MASVDVYVNSHEVGQLQKEQEKHIFSYGLDTEEALSLTMPVRIESYNQPSLHPVFQMNLPEGHLRQAIERATAKQYGSNDLSMLALLGSNQIGRIAYTIAGQPLPENKDTLPDLKTLLASTDVSLFEQLLGRFATCSGVAGVQPKVLLSVTDEIPAEQQINITSKATLPFQSYIVKSWGPEYPELGCNEFVCLTLARNAGLQVPEFYLSDNGKLLVSKRFDLDETGNALGFEDFCVLQGKGTREKYDASLESCANTIRQFVSPEDQQQALYDFFKLTLINIMVRNGDAHLKNIGVIYPSLQSYKSGELPSVRRQLAPIFDIVSTVPYIPSDTMALSLTGSKRWPKWKVLQRFAVQHCGLNNKNINQAVKEVEQASKVTLSLVNELAQEHEAFSPIAQVMATLMAQSLLDDT</sequence>
<dbReference type="Pfam" id="PF13657">
    <property type="entry name" value="Couple_hipA"/>
    <property type="match status" value="1"/>
</dbReference>
<accession>A0A9E8HIG6</accession>
<dbReference type="EMBL" id="CP101527">
    <property type="protein sequence ID" value="UZW74965.1"/>
    <property type="molecule type" value="Genomic_DNA"/>
</dbReference>
<proteinExistence type="inferred from homology"/>
<dbReference type="GO" id="GO:0004674">
    <property type="term" value="F:protein serine/threonine kinase activity"/>
    <property type="evidence" value="ECO:0007669"/>
    <property type="project" value="TreeGrafter"/>
</dbReference>
<dbReference type="InterPro" id="IPR012893">
    <property type="entry name" value="HipA-like_C"/>
</dbReference>
<feature type="domain" description="HipA N-terminal subdomain 1" evidence="5">
    <location>
        <begin position="5"/>
        <end position="97"/>
    </location>
</feature>
<evidence type="ECO:0000313" key="7">
    <source>
        <dbReference type="Proteomes" id="UP001164472"/>
    </source>
</evidence>
<dbReference type="PANTHER" id="PTHR37419">
    <property type="entry name" value="SERINE/THREONINE-PROTEIN KINASE TOXIN HIPA"/>
    <property type="match status" value="1"/>
</dbReference>
<evidence type="ECO:0000259" key="4">
    <source>
        <dbReference type="Pfam" id="PF07804"/>
    </source>
</evidence>
<keyword evidence="7" id="KW-1185">Reference proteome</keyword>
<evidence type="ECO:0000313" key="6">
    <source>
        <dbReference type="EMBL" id="UZW74965.1"/>
    </source>
</evidence>